<dbReference type="EMBL" id="JABBZM010000002">
    <property type="protein sequence ID" value="NMV36699.1"/>
    <property type="molecule type" value="Genomic_DNA"/>
</dbReference>
<feature type="domain" description="Ancillary SecYEG translocon subunit/Cell division coordinator CpoB TPR" evidence="9">
    <location>
        <begin position="15"/>
        <end position="209"/>
    </location>
</feature>
<evidence type="ECO:0000256" key="3">
    <source>
        <dbReference type="ARBA" id="ARBA00022475"/>
    </source>
</evidence>
<organism evidence="11 14">
    <name type="scientific">Ralstonia insidiosa</name>
    <dbReference type="NCBI Taxonomy" id="190721"/>
    <lineage>
        <taxon>Bacteria</taxon>
        <taxon>Pseudomonadati</taxon>
        <taxon>Pseudomonadota</taxon>
        <taxon>Betaproteobacteria</taxon>
        <taxon>Burkholderiales</taxon>
        <taxon>Burkholderiaceae</taxon>
        <taxon>Ralstonia</taxon>
    </lineage>
</organism>
<dbReference type="EMBL" id="CP012605">
    <property type="protein sequence ID" value="ANH72214.1"/>
    <property type="molecule type" value="Genomic_DNA"/>
</dbReference>
<dbReference type="GO" id="GO:0005886">
    <property type="term" value="C:plasma membrane"/>
    <property type="evidence" value="ECO:0007669"/>
    <property type="project" value="UniProtKB-SubCell"/>
</dbReference>
<evidence type="ECO:0000256" key="1">
    <source>
        <dbReference type="ARBA" id="ARBA00004167"/>
    </source>
</evidence>
<reference evidence="10 13" key="1">
    <citation type="submission" date="2015-09" db="EMBL/GenBank/DDBJ databases">
        <authorList>
            <person name="Xu Y."/>
            <person name="Nagy A."/>
            <person name="Liu N.T."/>
            <person name="Nou X."/>
        </authorList>
    </citation>
    <scope>NUCLEOTIDE SEQUENCE [LARGE SCALE GENOMIC DNA]</scope>
    <source>
        <strain evidence="10 13">FC1138</strain>
    </source>
</reference>
<dbReference type="Proteomes" id="UP000575469">
    <property type="component" value="Unassembled WGS sequence"/>
</dbReference>
<evidence type="ECO:0000313" key="12">
    <source>
        <dbReference type="EMBL" id="NMV36699.1"/>
    </source>
</evidence>
<keyword evidence="14" id="KW-1185">Reference proteome</keyword>
<evidence type="ECO:0000313" key="13">
    <source>
        <dbReference type="Proteomes" id="UP000077927"/>
    </source>
</evidence>
<sequence>MAYDLEEQEQLESLKHWWRDNGNVVTWIAIVVLLAVAGWFGWKNWQRKQAGEASVLYEQVQKAVDGKDAEKIKRAATDMEDKFGGTAYAQMTALAAAKALYEANDAAGAKAQLQWTIDHARDGEYKALAKLRLAGLLLDEKAYDQGLALVSGDVAPAFTALFADRRGDLLAAQNKTEDARAAYKLALEKFGPTDASARQIVQFKLDALGGA</sequence>
<evidence type="ECO:0000256" key="8">
    <source>
        <dbReference type="SAM" id="Phobius"/>
    </source>
</evidence>
<keyword evidence="4 8" id="KW-0812">Transmembrane</keyword>
<evidence type="ECO:0000313" key="14">
    <source>
        <dbReference type="Proteomes" id="UP000078572"/>
    </source>
</evidence>
<dbReference type="GeneID" id="61526282"/>
<keyword evidence="6 8" id="KW-0472">Membrane</keyword>
<name>A0A191ZX20_9RALS</name>
<feature type="transmembrane region" description="Helical" evidence="8">
    <location>
        <begin position="24"/>
        <end position="42"/>
    </location>
</feature>
<proteinExistence type="predicted"/>
<evidence type="ECO:0000256" key="5">
    <source>
        <dbReference type="ARBA" id="ARBA00022989"/>
    </source>
</evidence>
<evidence type="ECO:0000313" key="10">
    <source>
        <dbReference type="EMBL" id="ANH72214.1"/>
    </source>
</evidence>
<dbReference type="PANTHER" id="PTHR38035">
    <property type="entry name" value="UPF0070 PROTEIN YFGM"/>
    <property type="match status" value="1"/>
</dbReference>
<dbReference type="PIRSF" id="PIRSF006170">
    <property type="entry name" value="YfgM"/>
    <property type="match status" value="1"/>
</dbReference>
<reference evidence="11" key="2">
    <citation type="submission" date="2016-06" db="EMBL/GenBank/DDBJ databases">
        <authorList>
            <person name="Kjaerup R.B."/>
            <person name="Dalgaard T.S."/>
            <person name="Juul-Madsen H.R."/>
        </authorList>
    </citation>
    <scope>NUCLEOTIDE SEQUENCE [LARGE SCALE GENOMIC DNA]</scope>
    <source>
        <strain evidence="11">ATCC 49129</strain>
    </source>
</reference>
<dbReference type="EMBL" id="CP016022">
    <property type="protein sequence ID" value="ANJ72715.1"/>
    <property type="molecule type" value="Genomic_DNA"/>
</dbReference>
<keyword evidence="5 8" id="KW-1133">Transmembrane helix</keyword>
<accession>A0A191ZX20</accession>
<evidence type="ECO:0000259" key="9">
    <source>
        <dbReference type="Pfam" id="PF09976"/>
    </source>
</evidence>
<protein>
    <submittedName>
        <fullName evidence="12">Tetratricopeptide repeat protein</fullName>
    </submittedName>
</protein>
<evidence type="ECO:0000313" key="15">
    <source>
        <dbReference type="Proteomes" id="UP000575469"/>
    </source>
</evidence>
<dbReference type="RefSeq" id="WP_021194193.1">
    <property type="nucleotide sequence ID" value="NZ_CP012605.1"/>
</dbReference>
<reference evidence="14" key="3">
    <citation type="submission" date="2016-06" db="EMBL/GenBank/DDBJ databases">
        <authorList>
            <person name="Xu Y."/>
            <person name="Nagy A."/>
            <person name="Yan X."/>
            <person name="Kim S.W."/>
            <person name="Haley B."/>
            <person name="Liu N.T."/>
            <person name="Nou X."/>
        </authorList>
    </citation>
    <scope>NUCLEOTIDE SEQUENCE [LARGE SCALE GENOMIC DNA]</scope>
    <source>
        <strain evidence="14">ATCC 49129</strain>
    </source>
</reference>
<keyword evidence="7" id="KW-0143">Chaperone</keyword>
<dbReference type="AlphaFoldDB" id="A0A191ZX20"/>
<gene>
    <name evidence="11" type="ORF">A9Y76_09650</name>
    <name evidence="10" type="ORF">ACS15_2149</name>
    <name evidence="12" type="ORF">HGR00_02090</name>
</gene>
<dbReference type="STRING" id="190721.ACS15_2149"/>
<keyword evidence="3" id="KW-1003">Cell membrane</keyword>
<dbReference type="Pfam" id="PF09976">
    <property type="entry name" value="TPR_21"/>
    <property type="match status" value="1"/>
</dbReference>
<reference evidence="12 15" key="4">
    <citation type="submission" date="2020-04" db="EMBL/GenBank/DDBJ databases">
        <title>Ralstonia insidiosa genome sequencing and assembly.</title>
        <authorList>
            <person name="Martins R.C.R."/>
            <person name="Perdigao-Neto L.V."/>
            <person name="Levin A.S.S."/>
            <person name="Costa S.F."/>
        </authorList>
    </citation>
    <scope>NUCLEOTIDE SEQUENCE [LARGE SCALE GENOMIC DNA]</scope>
    <source>
        <strain evidence="12 15">5047</strain>
    </source>
</reference>
<dbReference type="InterPro" id="IPR018704">
    <property type="entry name" value="SecYEG/CpoB_TPR"/>
</dbReference>
<evidence type="ECO:0000313" key="11">
    <source>
        <dbReference type="EMBL" id="ANJ72715.1"/>
    </source>
</evidence>
<evidence type="ECO:0000256" key="7">
    <source>
        <dbReference type="ARBA" id="ARBA00023186"/>
    </source>
</evidence>
<dbReference type="Proteomes" id="UP000078572">
    <property type="component" value="Chromosome 1"/>
</dbReference>
<dbReference type="PATRIC" id="fig|190721.6.peg.2124"/>
<dbReference type="InterPro" id="IPR026039">
    <property type="entry name" value="YfgM"/>
</dbReference>
<dbReference type="Proteomes" id="UP000077927">
    <property type="component" value="Chromosome 1"/>
</dbReference>
<dbReference type="PANTHER" id="PTHR38035:SF1">
    <property type="entry name" value="ANCILLARY SECYEG TRANSLOCON SUBUNIT"/>
    <property type="match status" value="1"/>
</dbReference>
<dbReference type="GO" id="GO:0044877">
    <property type="term" value="F:protein-containing complex binding"/>
    <property type="evidence" value="ECO:0007669"/>
    <property type="project" value="InterPro"/>
</dbReference>
<dbReference type="OrthoDB" id="8521102at2"/>
<evidence type="ECO:0000256" key="6">
    <source>
        <dbReference type="ARBA" id="ARBA00023136"/>
    </source>
</evidence>
<dbReference type="KEGG" id="rin:ACS15_2149"/>
<evidence type="ECO:0000256" key="4">
    <source>
        <dbReference type="ARBA" id="ARBA00022692"/>
    </source>
</evidence>
<comment type="subcellular location">
    <subcellularLocation>
        <location evidence="2">Cell membrane</location>
    </subcellularLocation>
    <subcellularLocation>
        <location evidence="1">Membrane</location>
        <topology evidence="1">Single-pass membrane protein</topology>
    </subcellularLocation>
</comment>
<evidence type="ECO:0000256" key="2">
    <source>
        <dbReference type="ARBA" id="ARBA00004236"/>
    </source>
</evidence>